<dbReference type="Proteomes" id="UP000383932">
    <property type="component" value="Unassembled WGS sequence"/>
</dbReference>
<feature type="region of interest" description="Disordered" evidence="1">
    <location>
        <begin position="1"/>
        <end position="27"/>
    </location>
</feature>
<dbReference type="AlphaFoldDB" id="A0A5N5QU11"/>
<protein>
    <submittedName>
        <fullName evidence="2">Uncharacterized protein</fullName>
    </submittedName>
</protein>
<dbReference type="EMBL" id="SSOP01000011">
    <property type="protein sequence ID" value="KAB5595230.1"/>
    <property type="molecule type" value="Genomic_DNA"/>
</dbReference>
<evidence type="ECO:0000313" key="3">
    <source>
        <dbReference type="Proteomes" id="UP000383932"/>
    </source>
</evidence>
<comment type="caution">
    <text evidence="2">The sequence shown here is derived from an EMBL/GenBank/DDBJ whole genome shotgun (WGS) entry which is preliminary data.</text>
</comment>
<reference evidence="2 3" key="1">
    <citation type="journal article" date="2019" name="Fungal Biol. Biotechnol.">
        <title>Draft genome sequence of fastidious pathogen Ceratobasidium theobromae, which causes vascular-streak dieback in Theobroma cacao.</title>
        <authorList>
            <person name="Ali S.S."/>
            <person name="Asman A."/>
            <person name="Shao J."/>
            <person name="Firmansyah A.P."/>
            <person name="Susilo A.W."/>
            <person name="Rosmana A."/>
            <person name="McMahon P."/>
            <person name="Junaid M."/>
            <person name="Guest D."/>
            <person name="Kheng T.Y."/>
            <person name="Meinhardt L.W."/>
            <person name="Bailey B.A."/>
        </authorList>
    </citation>
    <scope>NUCLEOTIDE SEQUENCE [LARGE SCALE GENOMIC DNA]</scope>
    <source>
        <strain evidence="2 3">CT2</strain>
    </source>
</reference>
<organism evidence="2 3">
    <name type="scientific">Ceratobasidium theobromae</name>
    <dbReference type="NCBI Taxonomy" id="1582974"/>
    <lineage>
        <taxon>Eukaryota</taxon>
        <taxon>Fungi</taxon>
        <taxon>Dikarya</taxon>
        <taxon>Basidiomycota</taxon>
        <taxon>Agaricomycotina</taxon>
        <taxon>Agaricomycetes</taxon>
        <taxon>Cantharellales</taxon>
        <taxon>Ceratobasidiaceae</taxon>
        <taxon>Ceratobasidium</taxon>
    </lineage>
</organism>
<accession>A0A5N5QU11</accession>
<feature type="region of interest" description="Disordered" evidence="1">
    <location>
        <begin position="51"/>
        <end position="72"/>
    </location>
</feature>
<evidence type="ECO:0000256" key="1">
    <source>
        <dbReference type="SAM" id="MobiDB-lite"/>
    </source>
</evidence>
<gene>
    <name evidence="2" type="ORF">CTheo_1308</name>
</gene>
<evidence type="ECO:0000313" key="2">
    <source>
        <dbReference type="EMBL" id="KAB5595230.1"/>
    </source>
</evidence>
<sequence length="72" mass="8025">MMLLGTSPGAFDHSSPDSTAHPASHRMAERQWLKLISDPAWEVHLSPSQRFEFPRVPASSRPDPAHNLPRSP</sequence>
<keyword evidence="3" id="KW-1185">Reference proteome</keyword>
<name>A0A5N5QU11_9AGAM</name>
<proteinExistence type="predicted"/>